<accession>A0A1Y2HB86</accession>
<organism evidence="2 3">
    <name type="scientific">Catenaria anguillulae PL171</name>
    <dbReference type="NCBI Taxonomy" id="765915"/>
    <lineage>
        <taxon>Eukaryota</taxon>
        <taxon>Fungi</taxon>
        <taxon>Fungi incertae sedis</taxon>
        <taxon>Blastocladiomycota</taxon>
        <taxon>Blastocladiomycetes</taxon>
        <taxon>Blastocladiales</taxon>
        <taxon>Catenariaceae</taxon>
        <taxon>Catenaria</taxon>
    </lineage>
</organism>
<dbReference type="AlphaFoldDB" id="A0A1Y2HB86"/>
<dbReference type="EMBL" id="MCFL01000054">
    <property type="protein sequence ID" value="ORZ31857.1"/>
    <property type="molecule type" value="Genomic_DNA"/>
</dbReference>
<evidence type="ECO:0000313" key="2">
    <source>
        <dbReference type="EMBL" id="ORZ31857.1"/>
    </source>
</evidence>
<gene>
    <name evidence="2" type="ORF">BCR44DRAFT_1258994</name>
</gene>
<keyword evidence="3" id="KW-1185">Reference proteome</keyword>
<comment type="caution">
    <text evidence="2">The sequence shown here is derived from an EMBL/GenBank/DDBJ whole genome shotgun (WGS) entry which is preliminary data.</text>
</comment>
<evidence type="ECO:0000256" key="1">
    <source>
        <dbReference type="SAM" id="MobiDB-lite"/>
    </source>
</evidence>
<name>A0A1Y2HB86_9FUNG</name>
<feature type="region of interest" description="Disordered" evidence="1">
    <location>
        <begin position="65"/>
        <end position="98"/>
    </location>
</feature>
<dbReference type="Proteomes" id="UP000193411">
    <property type="component" value="Unassembled WGS sequence"/>
</dbReference>
<sequence>MLAGFWNCVCGCGKTFHARSSTMCLRRCLASTSTTAFPCSAHFSLLRWPFPRTCASHPNMSIPAPIASAQGNHDSSSHDSLPESFPSAQHTSPAVPPNARTVPFESNFNLGRPLRDTTLIVRQPVVYRVSISSTDLLVVICKRTTYARTANGTTDGALAICLNVS</sequence>
<proteinExistence type="predicted"/>
<evidence type="ECO:0000313" key="3">
    <source>
        <dbReference type="Proteomes" id="UP000193411"/>
    </source>
</evidence>
<reference evidence="2 3" key="1">
    <citation type="submission" date="2016-07" db="EMBL/GenBank/DDBJ databases">
        <title>Pervasive Adenine N6-methylation of Active Genes in Fungi.</title>
        <authorList>
            <consortium name="DOE Joint Genome Institute"/>
            <person name="Mondo S.J."/>
            <person name="Dannebaum R.O."/>
            <person name="Kuo R.C."/>
            <person name="Labutti K."/>
            <person name="Haridas S."/>
            <person name="Kuo A."/>
            <person name="Salamov A."/>
            <person name="Ahrendt S.R."/>
            <person name="Lipzen A."/>
            <person name="Sullivan W."/>
            <person name="Andreopoulos W.B."/>
            <person name="Clum A."/>
            <person name="Lindquist E."/>
            <person name="Daum C."/>
            <person name="Ramamoorthy G.K."/>
            <person name="Gryganskyi A."/>
            <person name="Culley D."/>
            <person name="Magnuson J.K."/>
            <person name="James T.Y."/>
            <person name="O'Malley M.A."/>
            <person name="Stajich J.E."/>
            <person name="Spatafora J.W."/>
            <person name="Visel A."/>
            <person name="Grigoriev I.V."/>
        </authorList>
    </citation>
    <scope>NUCLEOTIDE SEQUENCE [LARGE SCALE GENOMIC DNA]</scope>
    <source>
        <strain evidence="2 3">PL171</strain>
    </source>
</reference>
<protein>
    <submittedName>
        <fullName evidence="2">Uncharacterized protein</fullName>
    </submittedName>
</protein>